<evidence type="ECO:0000313" key="2">
    <source>
        <dbReference type="EMBL" id="GID54334.1"/>
    </source>
</evidence>
<dbReference type="Gene3D" id="2.130.10.10">
    <property type="entry name" value="YVTN repeat-like/Quinoprotein amine dehydrogenase"/>
    <property type="match status" value="1"/>
</dbReference>
<evidence type="ECO:0000313" key="3">
    <source>
        <dbReference type="Proteomes" id="UP000612282"/>
    </source>
</evidence>
<comment type="caution">
    <text evidence="2">The sequence shown here is derived from an EMBL/GenBank/DDBJ whole genome shotgun (WGS) entry which is preliminary data.</text>
</comment>
<dbReference type="Proteomes" id="UP000612282">
    <property type="component" value="Unassembled WGS sequence"/>
</dbReference>
<name>A0ABQ3X781_9ACTN</name>
<evidence type="ECO:0008006" key="4">
    <source>
        <dbReference type="Google" id="ProtNLM"/>
    </source>
</evidence>
<feature type="chain" id="PRO_5046416935" description="Pyrrolo-quinoline quinone" evidence="1">
    <location>
        <begin position="22"/>
        <end position="390"/>
    </location>
</feature>
<evidence type="ECO:0000256" key="1">
    <source>
        <dbReference type="SAM" id="SignalP"/>
    </source>
</evidence>
<gene>
    <name evidence="2" type="ORF">Aco03nite_027380</name>
</gene>
<dbReference type="EMBL" id="BOMG01000039">
    <property type="protein sequence ID" value="GID54334.1"/>
    <property type="molecule type" value="Genomic_DNA"/>
</dbReference>
<dbReference type="InterPro" id="IPR011047">
    <property type="entry name" value="Quinoprotein_ADH-like_sf"/>
</dbReference>
<dbReference type="InterPro" id="IPR015943">
    <property type="entry name" value="WD40/YVTN_repeat-like_dom_sf"/>
</dbReference>
<organism evidence="2 3">
    <name type="scientific">Actinoplanes couchii</name>
    <dbReference type="NCBI Taxonomy" id="403638"/>
    <lineage>
        <taxon>Bacteria</taxon>
        <taxon>Bacillati</taxon>
        <taxon>Actinomycetota</taxon>
        <taxon>Actinomycetes</taxon>
        <taxon>Micromonosporales</taxon>
        <taxon>Micromonosporaceae</taxon>
        <taxon>Actinoplanes</taxon>
    </lineage>
</organism>
<feature type="signal peptide" evidence="1">
    <location>
        <begin position="1"/>
        <end position="21"/>
    </location>
</feature>
<keyword evidence="3" id="KW-1185">Reference proteome</keyword>
<protein>
    <recommendedName>
        <fullName evidence="4">Pyrrolo-quinoline quinone</fullName>
    </recommendedName>
</protein>
<sequence length="390" mass="41474">MTAVLLVTALALGGCYGPAAADLRGGGPLVERWRIPAPVAVWAFADPVRGLIGADRRLASVETGAGRLRWVHELPGGYRVSASSVSVAGAAVLVRGPGRFRVLDRAAGTVRWEREFPGQVAVEEEGDALLTAECDTKGCDVAGWGLARGQRLWSRRVGERVTLVTAGPQMCYCVFLLGRRSVSAVGTEDGKVLWTMRKPAGVTGLIPDLYRQILWTPPQDPDCAATLRGVDRGTVVWTREVITTCDTAAPAIDDDSPGSLTLPVPGGLRMVNGYDGAGRVLPLDQDERLIETGTDRITWTPGVGYRSIDSTDRTAASVPPPSIAKPSATSTRFGMWLLGSGSGLVLYDPVRRAIRWTGPAPVLITDDDRLVYVDGPDLVGIGPREGAVKD</sequence>
<accession>A0ABQ3X781</accession>
<reference evidence="2 3" key="1">
    <citation type="submission" date="2021-01" db="EMBL/GenBank/DDBJ databases">
        <title>Whole genome shotgun sequence of Actinoplanes couchii NBRC 106145.</title>
        <authorList>
            <person name="Komaki H."/>
            <person name="Tamura T."/>
        </authorList>
    </citation>
    <scope>NUCLEOTIDE SEQUENCE [LARGE SCALE GENOMIC DNA]</scope>
    <source>
        <strain evidence="2 3">NBRC 106145</strain>
    </source>
</reference>
<proteinExistence type="predicted"/>
<dbReference type="SUPFAM" id="SSF50998">
    <property type="entry name" value="Quinoprotein alcohol dehydrogenase-like"/>
    <property type="match status" value="1"/>
</dbReference>
<keyword evidence="1" id="KW-0732">Signal</keyword>